<dbReference type="SUPFAM" id="SSF143011">
    <property type="entry name" value="RelE-like"/>
    <property type="match status" value="1"/>
</dbReference>
<dbReference type="InterPro" id="IPR035093">
    <property type="entry name" value="RelE/ParE_toxin_dom_sf"/>
</dbReference>
<dbReference type="Pfam" id="PF15738">
    <property type="entry name" value="YafQ_toxin"/>
    <property type="match status" value="1"/>
</dbReference>
<evidence type="ECO:0000313" key="2">
    <source>
        <dbReference type="EMBL" id="OHB10942.1"/>
    </source>
</evidence>
<keyword evidence="1" id="KW-1277">Toxin-antitoxin system</keyword>
<evidence type="ECO:0000313" key="3">
    <source>
        <dbReference type="Proteomes" id="UP000177202"/>
    </source>
</evidence>
<dbReference type="STRING" id="1802772.A3H60_01130"/>
<proteinExistence type="predicted"/>
<sequence length="90" mass="10334">MINIMQIILRPSFKKGYKKLSKRLQEKADQKLTIFVGEPFAKILNNHELHDEYAGCRSVNVTGDCRAIYYMKGSVAVFIRIGTHSELFGR</sequence>
<dbReference type="Gene3D" id="3.30.2310.20">
    <property type="entry name" value="RelE-like"/>
    <property type="match status" value="1"/>
</dbReference>
<reference evidence="2 3" key="1">
    <citation type="journal article" date="2016" name="Nat. Commun.">
        <title>Thousands of microbial genomes shed light on interconnected biogeochemical processes in an aquifer system.</title>
        <authorList>
            <person name="Anantharaman K."/>
            <person name="Brown C.T."/>
            <person name="Hug L.A."/>
            <person name="Sharon I."/>
            <person name="Castelle C.J."/>
            <person name="Probst A.J."/>
            <person name="Thomas B.C."/>
            <person name="Singh A."/>
            <person name="Wilkins M.J."/>
            <person name="Karaoz U."/>
            <person name="Brodie E.L."/>
            <person name="Williams K.H."/>
            <person name="Hubbard S.S."/>
            <person name="Banfield J.F."/>
        </authorList>
    </citation>
    <scope>NUCLEOTIDE SEQUENCE [LARGE SCALE GENOMIC DNA]</scope>
</reference>
<dbReference type="AlphaFoldDB" id="A0A1G2UNM0"/>
<protein>
    <recommendedName>
        <fullName evidence="4">Addiction module toxin RelE</fullName>
    </recommendedName>
</protein>
<comment type="caution">
    <text evidence="2">The sequence shown here is derived from an EMBL/GenBank/DDBJ whole genome shotgun (WGS) entry which is preliminary data.</text>
</comment>
<name>A0A1G2UNM0_9BACT</name>
<dbReference type="Proteomes" id="UP000177202">
    <property type="component" value="Unassembled WGS sequence"/>
</dbReference>
<gene>
    <name evidence="2" type="ORF">A3H60_01130</name>
</gene>
<evidence type="ECO:0000256" key="1">
    <source>
        <dbReference type="ARBA" id="ARBA00022649"/>
    </source>
</evidence>
<evidence type="ECO:0008006" key="4">
    <source>
        <dbReference type="Google" id="ProtNLM"/>
    </source>
</evidence>
<dbReference type="InterPro" id="IPR007712">
    <property type="entry name" value="RelE/ParE_toxin"/>
</dbReference>
<dbReference type="InterPro" id="IPR004386">
    <property type="entry name" value="Toxin_YafQ-like"/>
</dbReference>
<dbReference type="EMBL" id="MHWP01000003">
    <property type="protein sequence ID" value="OHB10942.1"/>
    <property type="molecule type" value="Genomic_DNA"/>
</dbReference>
<dbReference type="NCBIfam" id="TIGR02385">
    <property type="entry name" value="RelE_StbE"/>
    <property type="match status" value="1"/>
</dbReference>
<accession>A0A1G2UNM0</accession>
<organism evidence="2 3">
    <name type="scientific">Candidatus Zambryskibacteria bacterium RIFCSPLOWO2_02_FULL_44_12b</name>
    <dbReference type="NCBI Taxonomy" id="1802772"/>
    <lineage>
        <taxon>Bacteria</taxon>
        <taxon>Candidatus Zambryskiibacteriota</taxon>
    </lineage>
</organism>